<evidence type="ECO:0000256" key="8">
    <source>
        <dbReference type="ARBA" id="ARBA00023136"/>
    </source>
</evidence>
<dbReference type="InterPro" id="IPR044751">
    <property type="entry name" value="Ion_transp-like_CBS"/>
</dbReference>
<feature type="domain" description="CNNM transmembrane" evidence="13">
    <location>
        <begin position="4"/>
        <end position="207"/>
    </location>
</feature>
<keyword evidence="15" id="KW-1185">Reference proteome</keyword>
<dbReference type="InterPro" id="IPR016169">
    <property type="entry name" value="FAD-bd_PCMH_sub2"/>
</dbReference>
<keyword evidence="5" id="KW-0677">Repeat</keyword>
<evidence type="ECO:0000313" key="15">
    <source>
        <dbReference type="Proteomes" id="UP001524501"/>
    </source>
</evidence>
<feature type="domain" description="CBS" evidence="12">
    <location>
        <begin position="284"/>
        <end position="343"/>
    </location>
</feature>
<evidence type="ECO:0000256" key="9">
    <source>
        <dbReference type="PROSITE-ProRule" id="PRU00703"/>
    </source>
</evidence>
<keyword evidence="6 10" id="KW-1133">Transmembrane helix</keyword>
<name>A0ABT1QEK3_9NOCA</name>
<keyword evidence="4 10" id="KW-0812">Transmembrane</keyword>
<comment type="caution">
    <text evidence="14">The sequence shown here is derived from an EMBL/GenBank/DDBJ whole genome shotgun (WGS) entry which is preliminary data.</text>
</comment>
<evidence type="ECO:0000256" key="6">
    <source>
        <dbReference type="ARBA" id="ARBA00022989"/>
    </source>
</evidence>
<dbReference type="PROSITE" id="PS51846">
    <property type="entry name" value="CNNM"/>
    <property type="match status" value="1"/>
</dbReference>
<dbReference type="SMART" id="SM01091">
    <property type="entry name" value="CorC_HlyC"/>
    <property type="match status" value="1"/>
</dbReference>
<dbReference type="Gene3D" id="3.30.465.10">
    <property type="match status" value="1"/>
</dbReference>
<dbReference type="InterPro" id="IPR002550">
    <property type="entry name" value="CNNM"/>
</dbReference>
<evidence type="ECO:0000313" key="14">
    <source>
        <dbReference type="EMBL" id="MCQ4120711.1"/>
    </source>
</evidence>
<evidence type="ECO:0000256" key="3">
    <source>
        <dbReference type="ARBA" id="ARBA00022475"/>
    </source>
</evidence>
<dbReference type="InterPro" id="IPR051676">
    <property type="entry name" value="UPF0053_domain"/>
</dbReference>
<evidence type="ECO:0000259" key="13">
    <source>
        <dbReference type="PROSITE" id="PS51846"/>
    </source>
</evidence>
<dbReference type="PROSITE" id="PS51371">
    <property type="entry name" value="CBS"/>
    <property type="match status" value="2"/>
</dbReference>
<dbReference type="PANTHER" id="PTHR43099:SF6">
    <property type="entry name" value="UPF0053 PROTEIN RV1842C"/>
    <property type="match status" value="1"/>
</dbReference>
<evidence type="ECO:0000256" key="4">
    <source>
        <dbReference type="ARBA" id="ARBA00022692"/>
    </source>
</evidence>
<dbReference type="CDD" id="cd04590">
    <property type="entry name" value="CBS_pair_CorC_HlyC_assoc"/>
    <property type="match status" value="1"/>
</dbReference>
<dbReference type="InterPro" id="IPR000644">
    <property type="entry name" value="CBS_dom"/>
</dbReference>
<evidence type="ECO:0000256" key="5">
    <source>
        <dbReference type="ARBA" id="ARBA00022737"/>
    </source>
</evidence>
<feature type="domain" description="CBS" evidence="12">
    <location>
        <begin position="226"/>
        <end position="275"/>
    </location>
</feature>
<evidence type="ECO:0000256" key="1">
    <source>
        <dbReference type="ARBA" id="ARBA00004651"/>
    </source>
</evidence>
<sequence>MVTVVLSIAFGILVVVAITALTGYFVAQEFAYMSVDRSRLKARAEAGDTGAARALTVTRRTSFMLSGAQLGITVTGLLVGYVAEPLIGRGLGELLGGVGVPTAVGIGIGAILAVLFSTFVQMVFGELFPKNLAIARPEPVARWLALSTTIYLRLFGWLIWLFDQSSNLLLRALRIEPVHDVEHSATPRDLVHIVAQSRHTGELPRELSTLLDRILDFPTETAEHAMIPRSHVDTVRADEPVSAVLHRMGSGHTRYPVVGESSDDLYGVIHLHDLLGTSPTGTAASRCRTPVVVPTSLPLPQVLTQLSEAKEEMALVIDEYGGFAGIVTIEDIAEELVGEIADEHDPDTAPAAAAAGSEADGWIMPGDLHLDEVERLLGHRLPAGDAETLAGAVIAEFGGLPAVGDRVTIALERDPGDLVNDTEPPERRLLAEVRDIDKHVPSSLFVTFASTSEESAHE</sequence>
<dbReference type="SMART" id="SM00116">
    <property type="entry name" value="CBS"/>
    <property type="match status" value="2"/>
</dbReference>
<keyword evidence="8 10" id="KW-0472">Membrane</keyword>
<reference evidence="14 15" key="1">
    <citation type="submission" date="2022-07" db="EMBL/GenBank/DDBJ databases">
        <title>Degradation activity of malathion, p-nitrophenol and potential low-temperature adaptation strategy of Rhodococcus sp. FXJ9.536.</title>
        <authorList>
            <person name="Huang J."/>
            <person name="Huang Y."/>
        </authorList>
    </citation>
    <scope>NUCLEOTIDE SEQUENCE [LARGE SCALE GENOMIC DNA]</scope>
    <source>
        <strain evidence="14 15">FXJ9.536</strain>
    </source>
</reference>
<dbReference type="Gene3D" id="3.10.580.10">
    <property type="entry name" value="CBS-domain"/>
    <property type="match status" value="1"/>
</dbReference>
<evidence type="ECO:0000256" key="11">
    <source>
        <dbReference type="SAM" id="Phobius"/>
    </source>
</evidence>
<dbReference type="InterPro" id="IPR046342">
    <property type="entry name" value="CBS_dom_sf"/>
</dbReference>
<dbReference type="SUPFAM" id="SSF54631">
    <property type="entry name" value="CBS-domain pair"/>
    <property type="match status" value="1"/>
</dbReference>
<dbReference type="Pfam" id="PF01595">
    <property type="entry name" value="CNNM"/>
    <property type="match status" value="1"/>
</dbReference>
<proteinExistence type="inferred from homology"/>
<dbReference type="PANTHER" id="PTHR43099">
    <property type="entry name" value="UPF0053 PROTEIN YRKA"/>
    <property type="match status" value="1"/>
</dbReference>
<protein>
    <submittedName>
        <fullName evidence="14">Hemolysin family protein</fullName>
    </submittedName>
</protein>
<evidence type="ECO:0000256" key="2">
    <source>
        <dbReference type="ARBA" id="ARBA00006337"/>
    </source>
</evidence>
<keyword evidence="7 9" id="KW-0129">CBS domain</keyword>
<evidence type="ECO:0000256" key="10">
    <source>
        <dbReference type="PROSITE-ProRule" id="PRU01193"/>
    </source>
</evidence>
<dbReference type="Proteomes" id="UP001524501">
    <property type="component" value="Unassembled WGS sequence"/>
</dbReference>
<feature type="transmembrane region" description="Helical" evidence="11">
    <location>
        <begin position="103"/>
        <end position="128"/>
    </location>
</feature>
<accession>A0ABT1QEK3</accession>
<organism evidence="14 15">
    <name type="scientific">Rhodococcus tibetensis</name>
    <dbReference type="NCBI Taxonomy" id="2965064"/>
    <lineage>
        <taxon>Bacteria</taxon>
        <taxon>Bacillati</taxon>
        <taxon>Actinomycetota</taxon>
        <taxon>Actinomycetes</taxon>
        <taxon>Mycobacteriales</taxon>
        <taxon>Nocardiaceae</taxon>
        <taxon>Rhodococcus</taxon>
    </lineage>
</organism>
<gene>
    <name evidence="14" type="ORF">NOF53_16290</name>
</gene>
<dbReference type="EMBL" id="JANFQF010000012">
    <property type="protein sequence ID" value="MCQ4120711.1"/>
    <property type="molecule type" value="Genomic_DNA"/>
</dbReference>
<feature type="transmembrane region" description="Helical" evidence="11">
    <location>
        <begin position="63"/>
        <end position="83"/>
    </location>
</feature>
<dbReference type="Pfam" id="PF03471">
    <property type="entry name" value="CorC_HlyC"/>
    <property type="match status" value="1"/>
</dbReference>
<feature type="transmembrane region" description="Helical" evidence="11">
    <location>
        <begin position="6"/>
        <end position="27"/>
    </location>
</feature>
<evidence type="ECO:0000256" key="7">
    <source>
        <dbReference type="ARBA" id="ARBA00023122"/>
    </source>
</evidence>
<dbReference type="SUPFAM" id="SSF56176">
    <property type="entry name" value="FAD-binding/transporter-associated domain-like"/>
    <property type="match status" value="1"/>
</dbReference>
<dbReference type="InterPro" id="IPR036318">
    <property type="entry name" value="FAD-bd_PCMH-like_sf"/>
</dbReference>
<comment type="subcellular location">
    <subcellularLocation>
        <location evidence="1">Cell membrane</location>
        <topology evidence="1">Multi-pass membrane protein</topology>
    </subcellularLocation>
</comment>
<keyword evidence="3" id="KW-1003">Cell membrane</keyword>
<dbReference type="Pfam" id="PF00571">
    <property type="entry name" value="CBS"/>
    <property type="match status" value="2"/>
</dbReference>
<comment type="similarity">
    <text evidence="2">Belongs to the UPF0053 family.</text>
</comment>
<evidence type="ECO:0000259" key="12">
    <source>
        <dbReference type="PROSITE" id="PS51371"/>
    </source>
</evidence>
<feature type="transmembrane region" description="Helical" evidence="11">
    <location>
        <begin position="140"/>
        <end position="162"/>
    </location>
</feature>
<dbReference type="InterPro" id="IPR005170">
    <property type="entry name" value="Transptr-assoc_dom"/>
</dbReference>